<dbReference type="AlphaFoldDB" id="A0AAD5V9S7"/>
<organism evidence="2 3">
    <name type="scientific">Meripilus lineatus</name>
    <dbReference type="NCBI Taxonomy" id="2056292"/>
    <lineage>
        <taxon>Eukaryota</taxon>
        <taxon>Fungi</taxon>
        <taxon>Dikarya</taxon>
        <taxon>Basidiomycota</taxon>
        <taxon>Agaricomycotina</taxon>
        <taxon>Agaricomycetes</taxon>
        <taxon>Polyporales</taxon>
        <taxon>Meripilaceae</taxon>
        <taxon>Meripilus</taxon>
    </lineage>
</organism>
<evidence type="ECO:0000313" key="2">
    <source>
        <dbReference type="EMBL" id="KAJ3489933.1"/>
    </source>
</evidence>
<sequence length="124" mass="13925">MPDWDSPQEEAINRLSFVKLIHAMAGVYLWEFVTSLHFEWSFISGKKKFTWPMIFYFSGRYCALCCIVTVLVALDSVSEVNCQALYTAVAVFTQLTIGFASINLALRAYVSFDSISPVIGCVAF</sequence>
<dbReference type="EMBL" id="JANAWD010000036">
    <property type="protein sequence ID" value="KAJ3489933.1"/>
    <property type="molecule type" value="Genomic_DNA"/>
</dbReference>
<evidence type="ECO:0000313" key="3">
    <source>
        <dbReference type="Proteomes" id="UP001212997"/>
    </source>
</evidence>
<feature type="transmembrane region" description="Helical" evidence="1">
    <location>
        <begin position="86"/>
        <end position="106"/>
    </location>
</feature>
<protein>
    <submittedName>
        <fullName evidence="2">Uncharacterized protein</fullName>
    </submittedName>
</protein>
<evidence type="ECO:0000256" key="1">
    <source>
        <dbReference type="SAM" id="Phobius"/>
    </source>
</evidence>
<proteinExistence type="predicted"/>
<dbReference type="Proteomes" id="UP001212997">
    <property type="component" value="Unassembled WGS sequence"/>
</dbReference>
<comment type="caution">
    <text evidence="2">The sequence shown here is derived from an EMBL/GenBank/DDBJ whole genome shotgun (WGS) entry which is preliminary data.</text>
</comment>
<gene>
    <name evidence="2" type="ORF">NLI96_g1796</name>
</gene>
<feature type="transmembrane region" description="Helical" evidence="1">
    <location>
        <begin position="20"/>
        <end position="42"/>
    </location>
</feature>
<keyword evidence="1" id="KW-0812">Transmembrane</keyword>
<feature type="transmembrane region" description="Helical" evidence="1">
    <location>
        <begin position="54"/>
        <end position="74"/>
    </location>
</feature>
<keyword evidence="1" id="KW-0472">Membrane</keyword>
<accession>A0AAD5V9S7</accession>
<keyword evidence="3" id="KW-1185">Reference proteome</keyword>
<keyword evidence="1" id="KW-1133">Transmembrane helix</keyword>
<name>A0AAD5V9S7_9APHY</name>
<reference evidence="2" key="1">
    <citation type="submission" date="2022-07" db="EMBL/GenBank/DDBJ databases">
        <title>Genome Sequence of Physisporinus lineatus.</title>
        <authorList>
            <person name="Buettner E."/>
        </authorList>
    </citation>
    <scope>NUCLEOTIDE SEQUENCE</scope>
    <source>
        <strain evidence="2">VT162</strain>
    </source>
</reference>